<evidence type="ECO:0000313" key="8">
    <source>
        <dbReference type="EMBL" id="MFD2311270.1"/>
    </source>
</evidence>
<organism evidence="8 9">
    <name type="scientific">Microbulbifer halophilus</name>
    <dbReference type="NCBI Taxonomy" id="453963"/>
    <lineage>
        <taxon>Bacteria</taxon>
        <taxon>Pseudomonadati</taxon>
        <taxon>Pseudomonadota</taxon>
        <taxon>Gammaproteobacteria</taxon>
        <taxon>Cellvibrionales</taxon>
        <taxon>Microbulbiferaceae</taxon>
        <taxon>Microbulbifer</taxon>
    </lineage>
</organism>
<evidence type="ECO:0000256" key="3">
    <source>
        <dbReference type="ARBA" id="ARBA00022989"/>
    </source>
</evidence>
<keyword evidence="4 6" id="KW-0472">Membrane</keyword>
<reference evidence="9" key="1">
    <citation type="journal article" date="2019" name="Int. J. Syst. Evol. Microbiol.">
        <title>The Global Catalogue of Microorganisms (GCM) 10K type strain sequencing project: providing services to taxonomists for standard genome sequencing and annotation.</title>
        <authorList>
            <consortium name="The Broad Institute Genomics Platform"/>
            <consortium name="The Broad Institute Genome Sequencing Center for Infectious Disease"/>
            <person name="Wu L."/>
            <person name="Ma J."/>
        </authorList>
    </citation>
    <scope>NUCLEOTIDE SEQUENCE [LARGE SCALE GENOMIC DNA]</scope>
    <source>
        <strain evidence="9">KCTC 12848</strain>
    </source>
</reference>
<dbReference type="InterPro" id="IPR049453">
    <property type="entry name" value="Memb_transporter_dom"/>
</dbReference>
<dbReference type="Pfam" id="PF13515">
    <property type="entry name" value="FUSC_2"/>
    <property type="match status" value="1"/>
</dbReference>
<comment type="subcellular location">
    <subcellularLocation>
        <location evidence="1">Membrane</location>
        <topology evidence="1">Multi-pass membrane protein</topology>
    </subcellularLocation>
</comment>
<name>A0ABW5EG43_9GAMM</name>
<keyword evidence="3 6" id="KW-1133">Transmembrane helix</keyword>
<accession>A0ABW5EG43</accession>
<sequence length="191" mass="20652">MWQLFPDVEPRKPRARPQKSPARVRHETLLGATVATLSFAVFQVVELRDSMSAQISTVVILFALHYPDTIHTAHKRALGTLLGSALAVAMQLVLYSHAGNLLLVMIALWCGLMLFARAHVLEGGASGIGFCGLTTMGILFGQYVAPDQDLVYSALYRISSVLVALVCGLAVTALVHRLLNCLEPTRTDAPS</sequence>
<keyword evidence="2 6" id="KW-0812">Transmembrane</keyword>
<dbReference type="RefSeq" id="WP_265722224.1">
    <property type="nucleotide sequence ID" value="NZ_JAPIVK010000019.1"/>
</dbReference>
<evidence type="ECO:0000256" key="1">
    <source>
        <dbReference type="ARBA" id="ARBA00004141"/>
    </source>
</evidence>
<evidence type="ECO:0000256" key="2">
    <source>
        <dbReference type="ARBA" id="ARBA00022692"/>
    </source>
</evidence>
<comment type="caution">
    <text evidence="8">The sequence shown here is derived from an EMBL/GenBank/DDBJ whole genome shotgun (WGS) entry which is preliminary data.</text>
</comment>
<feature type="domain" description="Integral membrane bound transporter" evidence="7">
    <location>
        <begin position="38"/>
        <end position="171"/>
    </location>
</feature>
<feature type="transmembrane region" description="Helical" evidence="6">
    <location>
        <begin position="151"/>
        <end position="175"/>
    </location>
</feature>
<keyword evidence="9" id="KW-1185">Reference proteome</keyword>
<proteinExistence type="predicted"/>
<evidence type="ECO:0000256" key="6">
    <source>
        <dbReference type="SAM" id="Phobius"/>
    </source>
</evidence>
<feature type="transmembrane region" description="Helical" evidence="6">
    <location>
        <begin position="101"/>
        <end position="120"/>
    </location>
</feature>
<evidence type="ECO:0000256" key="5">
    <source>
        <dbReference type="SAM" id="MobiDB-lite"/>
    </source>
</evidence>
<protein>
    <submittedName>
        <fullName evidence="8">FUSC family protein</fullName>
    </submittedName>
</protein>
<evidence type="ECO:0000256" key="4">
    <source>
        <dbReference type="ARBA" id="ARBA00023136"/>
    </source>
</evidence>
<feature type="transmembrane region" description="Helical" evidence="6">
    <location>
        <begin position="127"/>
        <end position="145"/>
    </location>
</feature>
<evidence type="ECO:0000313" key="9">
    <source>
        <dbReference type="Proteomes" id="UP001597425"/>
    </source>
</evidence>
<dbReference type="EMBL" id="JBHUJD010000015">
    <property type="protein sequence ID" value="MFD2311270.1"/>
    <property type="molecule type" value="Genomic_DNA"/>
</dbReference>
<feature type="region of interest" description="Disordered" evidence="5">
    <location>
        <begin position="1"/>
        <end position="22"/>
    </location>
</feature>
<evidence type="ECO:0000259" key="7">
    <source>
        <dbReference type="Pfam" id="PF13515"/>
    </source>
</evidence>
<gene>
    <name evidence="8" type="ORF">ACFSKX_12665</name>
</gene>
<dbReference type="Proteomes" id="UP001597425">
    <property type="component" value="Unassembled WGS sequence"/>
</dbReference>